<reference evidence="9 10" key="3">
    <citation type="submission" date="2017-10" db="EMBL/GenBank/DDBJ databases">
        <title>Consistent, comparative and evidence-based genome annotation and re-annotation for the closely-related species, Cryptosporidium parvum, C. hominis and C. tyzzeri.</title>
        <authorList>
            <person name="Baptista R.P."/>
            <person name="Li Y."/>
            <person name="Sateriale A."/>
            <person name="Striepen B."/>
            <person name="Kissinger J.C."/>
        </authorList>
    </citation>
    <scope>NUCLEOTIDE SEQUENCE [LARGE SCALE GENOMIC DNA]</scope>
    <source>
        <strain evidence="9">30976</strain>
    </source>
</reference>
<keyword evidence="2" id="KW-0808">Transferase</keyword>
<evidence type="ECO:0000256" key="4">
    <source>
        <dbReference type="ARBA" id="ARBA00022777"/>
    </source>
</evidence>
<dbReference type="PANTHER" id="PTHR45800:SF11">
    <property type="entry name" value="PHOSPHATIDYLINOSITOL 3-KINASE-RELATED PROTEIN KINASE"/>
    <property type="match status" value="1"/>
</dbReference>
<feature type="region of interest" description="Disordered" evidence="6">
    <location>
        <begin position="551"/>
        <end position="574"/>
    </location>
</feature>
<dbReference type="VEuPathDB" id="CryptoDB:Chro.20146"/>
<organism evidence="8">
    <name type="scientific">Cryptosporidium hominis</name>
    <dbReference type="NCBI Taxonomy" id="237895"/>
    <lineage>
        <taxon>Eukaryota</taxon>
        <taxon>Sar</taxon>
        <taxon>Alveolata</taxon>
        <taxon>Apicomplexa</taxon>
        <taxon>Conoidasida</taxon>
        <taxon>Coccidia</taxon>
        <taxon>Eucoccidiorida</taxon>
        <taxon>Eimeriorina</taxon>
        <taxon>Cryptosporidiidae</taxon>
        <taxon>Cryptosporidium</taxon>
    </lineage>
</organism>
<keyword evidence="3" id="KW-0547">Nucleotide-binding</keyword>
<accession>A0A0S4TB38</accession>
<dbReference type="VEuPathDB" id="CryptoDB:GY17_00003494"/>
<reference evidence="8" key="2">
    <citation type="submission" date="2015-08" db="EMBL/GenBank/DDBJ databases">
        <authorList>
            <person name="Babu N.S."/>
            <person name="Beckwith C.J."/>
            <person name="Beseler K.G."/>
            <person name="Brison A."/>
            <person name="Carone J.V."/>
            <person name="Caskin T.P."/>
            <person name="Diamond M."/>
            <person name="Durham M.E."/>
            <person name="Foxe J.M."/>
            <person name="Go M."/>
            <person name="Henderson B.A."/>
            <person name="Jones I.B."/>
            <person name="McGettigan J.A."/>
            <person name="Micheletti S.J."/>
            <person name="Nasrallah M.E."/>
            <person name="Ortiz D."/>
            <person name="Piller C.R."/>
            <person name="Privatt S.R."/>
            <person name="Schneider S.L."/>
            <person name="Sharp S."/>
            <person name="Smith T.C."/>
            <person name="Stanton J.D."/>
            <person name="Ullery H.E."/>
            <person name="Wilson R.J."/>
            <person name="Serrano M.G."/>
            <person name="Buck G."/>
            <person name="Lee V."/>
            <person name="Wang Y."/>
            <person name="Carvalho R."/>
            <person name="Voegtly L."/>
            <person name="Shi R."/>
            <person name="Duckworth R."/>
            <person name="Johnson A."/>
            <person name="Loviza R."/>
            <person name="Walstead R."/>
            <person name="Shah Z."/>
            <person name="Kiflezghi M."/>
            <person name="Wade K."/>
            <person name="Ball S.L."/>
            <person name="Bradley K.W."/>
            <person name="Asai D.J."/>
            <person name="Bowman C.A."/>
            <person name="Russell D.A."/>
            <person name="Pope W.H."/>
            <person name="Jacobs-Sera D."/>
            <person name="Hendrix R.W."/>
            <person name="Hatfull G.F."/>
        </authorList>
    </citation>
    <scope>NUCLEOTIDE SEQUENCE [LARGE SCALE GENOMIC DNA]</scope>
</reference>
<evidence type="ECO:0000313" key="8">
    <source>
        <dbReference type="EMBL" id="CUV04488.1"/>
    </source>
</evidence>
<dbReference type="PANTHER" id="PTHR45800">
    <property type="entry name" value="PHOSPHATIDYLINOSITOL 4-KINASE GAMMA"/>
    <property type="match status" value="1"/>
</dbReference>
<dbReference type="Pfam" id="PF00454">
    <property type="entry name" value="PI3_PI4_kinase"/>
    <property type="match status" value="1"/>
</dbReference>
<reference evidence="9 10" key="1">
    <citation type="submission" date="2014-11" db="EMBL/GenBank/DDBJ databases">
        <title>Comparative genomic analysis of Cryptosporidium hominis reveals occurrence of genetic recombination in virulent subtypes.</title>
        <authorList>
            <person name="Guo Y."/>
            <person name="Tang K."/>
            <person name="Frace M."/>
            <person name="Li N."/>
            <person name="Roellig D.M."/>
            <person name="Sammons S."/>
            <person name="Knipe K."/>
            <person name="Rowe L."/>
            <person name="Feng Y."/>
            <person name="Xiao L."/>
        </authorList>
    </citation>
    <scope>NUCLEOTIDE SEQUENCE [LARGE SCALE GENOMIC DNA]</scope>
    <source>
        <strain evidence="9">30976</strain>
    </source>
</reference>
<comment type="similarity">
    <text evidence="1">Belongs to the PI3/PI4-kinase family. Type II PI4K subfamily.</text>
</comment>
<evidence type="ECO:0000256" key="2">
    <source>
        <dbReference type="ARBA" id="ARBA00022679"/>
    </source>
</evidence>
<name>A0A0S4TB38_CRYHO</name>
<evidence type="ECO:0000256" key="6">
    <source>
        <dbReference type="SAM" id="MobiDB-lite"/>
    </source>
</evidence>
<dbReference type="InterPro" id="IPR000403">
    <property type="entry name" value="PI3/4_kinase_cat_dom"/>
</dbReference>
<dbReference type="OrthoDB" id="5839at2759"/>
<evidence type="ECO:0000256" key="1">
    <source>
        <dbReference type="ARBA" id="ARBA00008941"/>
    </source>
</evidence>
<evidence type="ECO:0000313" key="9">
    <source>
        <dbReference type="EMBL" id="PPS96680.1"/>
    </source>
</evidence>
<dbReference type="GO" id="GO:0016301">
    <property type="term" value="F:kinase activity"/>
    <property type="evidence" value="ECO:0007669"/>
    <property type="project" value="UniProtKB-KW"/>
</dbReference>
<keyword evidence="10" id="KW-1185">Reference proteome</keyword>
<keyword evidence="4" id="KW-0418">Kinase</keyword>
<dbReference type="VEuPathDB" id="CryptoDB:ChTU502y2012_420g0020"/>
<keyword evidence="5" id="KW-0067">ATP-binding</keyword>
<dbReference type="InterPro" id="IPR044571">
    <property type="entry name" value="P4KG1-8"/>
</dbReference>
<evidence type="ECO:0000313" key="10">
    <source>
        <dbReference type="Proteomes" id="UP001429100"/>
    </source>
</evidence>
<protein>
    <submittedName>
        <fullName evidence="9">Phosphatidylinositol 3-and 4-kinase family protein</fullName>
    </submittedName>
</protein>
<dbReference type="Proteomes" id="UP000199752">
    <property type="component" value="Chromosome 2"/>
</dbReference>
<feature type="domain" description="PI3K/PI4K catalytic" evidence="7">
    <location>
        <begin position="149"/>
        <end position="438"/>
    </location>
</feature>
<dbReference type="VEuPathDB" id="CryptoDB:CHUDEA2_1340"/>
<dbReference type="GO" id="GO:0005524">
    <property type="term" value="F:ATP binding"/>
    <property type="evidence" value="ECO:0007669"/>
    <property type="project" value="UniProtKB-KW"/>
</dbReference>
<dbReference type="EMBL" id="JTAI01000037">
    <property type="protein sequence ID" value="PPS96680.1"/>
    <property type="molecule type" value="Genomic_DNA"/>
</dbReference>
<evidence type="ECO:0000259" key="7">
    <source>
        <dbReference type="Pfam" id="PF00454"/>
    </source>
</evidence>
<sequence length="678" mass="78058">MNQINNFPVAQQVYFSTHNALRAGENEIQKFVLYIDELDGTKRILLSIYPFYDCQMVKRLVIKYLDLPEGTSIRDIQLFYRGVEIPNSRFMHTFEKQRHPLHYSLRMNKSDFGIRSTGLKWSSKIQKLVVEVKLAMQRNVHPKLTLDGTGATYRMYNAKGQVVAMFKPLDEEAFSPNNPRGYQGKLGQQGFRSGVLSGEGASREVATAIWDAYYHNFAGVPDTTLLEACHQAFNYDSWNKITLEWGDIFQKDNNKANSEITVDWKLGAFQEFISTTETVGNFNPSVFCIRDVHRIGILDICLFNLDRNDSNILVVANQPNYSIKFNISNSNNPSPAISPYEHPLSTPDGKKTKYKLIPIDHGLCLPDVLDVAQFDWVWFDWPHSKIPFSRSELRVIKYMDPDADAERLKRKLLIRSECLRSMRVSVRWLRLASSMHLNLYQIASFLCREDLEIPSSIELLIQRSLQHCYRAFDATALISSNRLGNIHIDLATTSSAPNRARVFNKSPKKGQNTNTVDNFIDDCELSDNSQISDSESEFSSDNSTIKSKWWESRKRKQKSSQSQKSDIHSCPNEQLTPSSFQKSCLNGASRSTAYRTQLLLGLAPQNATWMLLDRENNIIPIQWGDKHFEHVFFEVLEQEMKHLIIDKHPKWEEYPYFGEEVFDEGKNKDISAKEKDYC</sequence>
<evidence type="ECO:0000256" key="3">
    <source>
        <dbReference type="ARBA" id="ARBA00022741"/>
    </source>
</evidence>
<proteinExistence type="inferred from homology"/>
<evidence type="ECO:0000256" key="5">
    <source>
        <dbReference type="ARBA" id="ARBA00022840"/>
    </source>
</evidence>
<dbReference type="EMBL" id="LN877948">
    <property type="protein sequence ID" value="CUV04488.1"/>
    <property type="molecule type" value="Genomic_DNA"/>
</dbReference>
<dbReference type="Proteomes" id="UP001429100">
    <property type="component" value="Unassembled WGS sequence"/>
</dbReference>
<gene>
    <name evidence="8" type="ORF">CHUDEA2_1340</name>
    <name evidence="9" type="ORF">GY17_00003494</name>
</gene>
<dbReference type="AlphaFoldDB" id="A0A0S4TB38"/>